<proteinExistence type="predicted"/>
<comment type="caution">
    <text evidence="1">The sequence shown here is derived from an EMBL/GenBank/DDBJ whole genome shotgun (WGS) entry which is preliminary data.</text>
</comment>
<name>A0A1G1ZNU2_9BACT</name>
<organism evidence="1 2">
    <name type="scientific">Candidatus Harrisonbacteria bacterium RIFCSPLOWO2_01_FULL_44_18</name>
    <dbReference type="NCBI Taxonomy" id="1798407"/>
    <lineage>
        <taxon>Bacteria</taxon>
        <taxon>Candidatus Harrisoniibacteriota</taxon>
    </lineage>
</organism>
<evidence type="ECO:0000313" key="2">
    <source>
        <dbReference type="Proteomes" id="UP000177942"/>
    </source>
</evidence>
<accession>A0A1G1ZNU2</accession>
<gene>
    <name evidence="1" type="ORF">A3A16_01520</name>
</gene>
<dbReference type="Proteomes" id="UP000177942">
    <property type="component" value="Unassembled WGS sequence"/>
</dbReference>
<evidence type="ECO:0000313" key="1">
    <source>
        <dbReference type="EMBL" id="OGY65527.1"/>
    </source>
</evidence>
<reference evidence="1 2" key="1">
    <citation type="journal article" date="2016" name="Nat. Commun.">
        <title>Thousands of microbial genomes shed light on interconnected biogeochemical processes in an aquifer system.</title>
        <authorList>
            <person name="Anantharaman K."/>
            <person name="Brown C.T."/>
            <person name="Hug L.A."/>
            <person name="Sharon I."/>
            <person name="Castelle C.J."/>
            <person name="Probst A.J."/>
            <person name="Thomas B.C."/>
            <person name="Singh A."/>
            <person name="Wilkins M.J."/>
            <person name="Karaoz U."/>
            <person name="Brodie E.L."/>
            <person name="Williams K.H."/>
            <person name="Hubbard S.S."/>
            <person name="Banfield J.F."/>
        </authorList>
    </citation>
    <scope>NUCLEOTIDE SEQUENCE [LARGE SCALE GENOMIC DNA]</scope>
</reference>
<protein>
    <submittedName>
        <fullName evidence="1">Uncharacterized protein</fullName>
    </submittedName>
</protein>
<dbReference type="AlphaFoldDB" id="A0A1G1ZNU2"/>
<dbReference type="EMBL" id="MHJJ01000008">
    <property type="protein sequence ID" value="OGY65527.1"/>
    <property type="molecule type" value="Genomic_DNA"/>
</dbReference>
<sequence length="106" mass="12160">MSEKFKPENKEVAQKVELRIVEPRGDKNFMIGFEGKSQEECRTYNWAIESVLKKAGLNPFHQVGASPSEQHGPGYHAWEIWKKATKEDLKMLLPEIEQEARSMLSG</sequence>